<dbReference type="Pfam" id="PF03477">
    <property type="entry name" value="ATP-cone"/>
    <property type="match status" value="1"/>
</dbReference>
<dbReference type="EMBL" id="VCYI01000015">
    <property type="protein sequence ID" value="MDN7013509.1"/>
    <property type="molecule type" value="Genomic_DNA"/>
</dbReference>
<dbReference type="Proteomes" id="UP001168423">
    <property type="component" value="Unassembled WGS sequence"/>
</dbReference>
<sequence>MELVDVVKADGRREPFVREKVTVSALKSGAPPEEARVIGEAVERIAYDGMPSGEIRHRVLEHLHERNPEWEKNWLIYDRAVKKRGAAAVGQPAR</sequence>
<organism evidence="5 6">
    <name type="scientific">Methanoculleus methanifontis</name>
    <dbReference type="NCBI Taxonomy" id="2584086"/>
    <lineage>
        <taxon>Archaea</taxon>
        <taxon>Methanobacteriati</taxon>
        <taxon>Methanobacteriota</taxon>
        <taxon>Stenosarchaea group</taxon>
        <taxon>Methanomicrobia</taxon>
        <taxon>Methanomicrobiales</taxon>
        <taxon>Methanomicrobiaceae</taxon>
        <taxon>Methanoculleus</taxon>
    </lineage>
</organism>
<proteinExistence type="predicted"/>
<accession>A0ABT8M4I3</accession>
<protein>
    <submittedName>
        <fullName evidence="5">ATPase</fullName>
    </submittedName>
</protein>
<evidence type="ECO:0000256" key="3">
    <source>
        <dbReference type="PROSITE-ProRule" id="PRU00492"/>
    </source>
</evidence>
<gene>
    <name evidence="5" type="ORF">FGW20_10780</name>
</gene>
<dbReference type="InterPro" id="IPR005144">
    <property type="entry name" value="ATP-cone_dom"/>
</dbReference>
<keyword evidence="2 3" id="KW-0067">ATP-binding</keyword>
<evidence type="ECO:0000256" key="2">
    <source>
        <dbReference type="ARBA" id="ARBA00022840"/>
    </source>
</evidence>
<feature type="domain" description="ATP-cone" evidence="4">
    <location>
        <begin position="4"/>
        <end position="85"/>
    </location>
</feature>
<evidence type="ECO:0000313" key="5">
    <source>
        <dbReference type="EMBL" id="MDN7013509.1"/>
    </source>
</evidence>
<evidence type="ECO:0000313" key="6">
    <source>
        <dbReference type="Proteomes" id="UP001168423"/>
    </source>
</evidence>
<keyword evidence="1 3" id="KW-0547">Nucleotide-binding</keyword>
<reference evidence="5" key="1">
    <citation type="submission" date="2019-05" db="EMBL/GenBank/DDBJ databases">
        <title>Isolation and characterization of methanogens from the cold seep sediment at Four-Way Closure Ridge.</title>
        <authorList>
            <person name="You Y.-T."/>
            <person name="Chen S.-C."/>
            <person name="Zhang W.-L."/>
            <person name="Lai M.-C."/>
        </authorList>
    </citation>
    <scope>NUCLEOTIDE SEQUENCE</scope>
    <source>
        <strain evidence="5">FWC-SCC3</strain>
    </source>
</reference>
<comment type="caution">
    <text evidence="5">The sequence shown here is derived from an EMBL/GenBank/DDBJ whole genome shotgun (WGS) entry which is preliminary data.</text>
</comment>
<evidence type="ECO:0000259" key="4">
    <source>
        <dbReference type="PROSITE" id="PS51161"/>
    </source>
</evidence>
<name>A0ABT8M4I3_9EURY</name>
<keyword evidence="6" id="KW-1185">Reference proteome</keyword>
<evidence type="ECO:0000256" key="1">
    <source>
        <dbReference type="ARBA" id="ARBA00022741"/>
    </source>
</evidence>
<dbReference type="PROSITE" id="PS51161">
    <property type="entry name" value="ATP_CONE"/>
    <property type="match status" value="1"/>
</dbReference>